<evidence type="ECO:0000256" key="7">
    <source>
        <dbReference type="ARBA" id="ARBA00048791"/>
    </source>
</evidence>
<dbReference type="PIRSF" id="PIRSF001357">
    <property type="entry name" value="DeoC"/>
    <property type="match status" value="1"/>
</dbReference>
<evidence type="ECO:0000256" key="6">
    <source>
        <dbReference type="ARBA" id="ARBA00032755"/>
    </source>
</evidence>
<gene>
    <name evidence="8" type="ORF">UFOPK2370_00495</name>
</gene>
<dbReference type="GO" id="GO:0009264">
    <property type="term" value="P:deoxyribonucleotide catabolic process"/>
    <property type="evidence" value="ECO:0007669"/>
    <property type="project" value="InterPro"/>
</dbReference>
<evidence type="ECO:0000256" key="3">
    <source>
        <dbReference type="ARBA" id="ARBA00022490"/>
    </source>
</evidence>
<evidence type="ECO:0000256" key="2">
    <source>
        <dbReference type="ARBA" id="ARBA00012515"/>
    </source>
</evidence>
<dbReference type="InterPro" id="IPR002915">
    <property type="entry name" value="DeoC/FbaB/LacD_aldolase"/>
</dbReference>
<comment type="catalytic activity">
    <reaction evidence="7">
        <text>2-deoxy-D-ribose 5-phosphate = D-glyceraldehyde 3-phosphate + acetaldehyde</text>
        <dbReference type="Rhea" id="RHEA:12821"/>
        <dbReference type="ChEBI" id="CHEBI:15343"/>
        <dbReference type="ChEBI" id="CHEBI:59776"/>
        <dbReference type="ChEBI" id="CHEBI:62877"/>
        <dbReference type="EC" id="4.1.2.4"/>
    </reaction>
</comment>
<dbReference type="GO" id="GO:0005737">
    <property type="term" value="C:cytoplasm"/>
    <property type="evidence" value="ECO:0007669"/>
    <property type="project" value="InterPro"/>
</dbReference>
<keyword evidence="4" id="KW-0456">Lyase</keyword>
<protein>
    <recommendedName>
        <fullName evidence="2">deoxyribose-phosphate aldolase</fullName>
        <ecNumber evidence="2">4.1.2.4</ecNumber>
    </recommendedName>
    <alternativeName>
        <fullName evidence="6">2-deoxy-D-ribose 5-phosphate aldolase</fullName>
    </alternativeName>
</protein>
<dbReference type="SUPFAM" id="SSF51569">
    <property type="entry name" value="Aldolase"/>
    <property type="match status" value="1"/>
</dbReference>
<organism evidence="8">
    <name type="scientific">freshwater metagenome</name>
    <dbReference type="NCBI Taxonomy" id="449393"/>
    <lineage>
        <taxon>unclassified sequences</taxon>
        <taxon>metagenomes</taxon>
        <taxon>ecological metagenomes</taxon>
    </lineage>
</organism>
<reference evidence="8" key="1">
    <citation type="submission" date="2020-05" db="EMBL/GenBank/DDBJ databases">
        <authorList>
            <person name="Chiriac C."/>
            <person name="Salcher M."/>
            <person name="Ghai R."/>
            <person name="Kavagutti S V."/>
        </authorList>
    </citation>
    <scope>NUCLEOTIDE SEQUENCE</scope>
</reference>
<dbReference type="GO" id="GO:0004139">
    <property type="term" value="F:deoxyribose-phosphate aldolase activity"/>
    <property type="evidence" value="ECO:0007669"/>
    <property type="project" value="UniProtKB-EC"/>
</dbReference>
<comment type="similarity">
    <text evidence="1">Belongs to the DeoC/FbaB aldolase family. DeoC type 1 subfamily.</text>
</comment>
<dbReference type="EMBL" id="CAEZXK010000008">
    <property type="protein sequence ID" value="CAB4683718.1"/>
    <property type="molecule type" value="Genomic_DNA"/>
</dbReference>
<evidence type="ECO:0000256" key="1">
    <source>
        <dbReference type="ARBA" id="ARBA00010936"/>
    </source>
</evidence>
<dbReference type="PANTHER" id="PTHR10889">
    <property type="entry name" value="DEOXYRIBOSE-PHOSPHATE ALDOLASE"/>
    <property type="match status" value="1"/>
</dbReference>
<sequence>MTATYRGFTFEQIAKTLDHSVLKPEVTRADIAVGAAIALKYNTASYCVQGVNIAQAAELLAGSSVPVCATVGFPHGAITSAAKAFEATEATRNGATEVDMVVNIGALISGNDELVLADIRAVAEAAHAGGAHLKVILETALLTADQIVRGCQLSEQAGADFVKTSTGFSSAGATLENIRLMKATVGDRLRVKASGGVRSVDQVIDFIEAGVSRCGTSNAEAILLEFNSLAS</sequence>
<dbReference type="InterPro" id="IPR013785">
    <property type="entry name" value="Aldolase_TIM"/>
</dbReference>
<evidence type="ECO:0000256" key="5">
    <source>
        <dbReference type="ARBA" id="ARBA00023270"/>
    </source>
</evidence>
<dbReference type="PANTHER" id="PTHR10889:SF1">
    <property type="entry name" value="DEOXYRIBOSE-PHOSPHATE ALDOLASE"/>
    <property type="match status" value="1"/>
</dbReference>
<proteinExistence type="inferred from homology"/>
<keyword evidence="5" id="KW-0704">Schiff base</keyword>
<dbReference type="AlphaFoldDB" id="A0A6J6NFC3"/>
<dbReference type="GO" id="GO:0016052">
    <property type="term" value="P:carbohydrate catabolic process"/>
    <property type="evidence" value="ECO:0007669"/>
    <property type="project" value="TreeGrafter"/>
</dbReference>
<name>A0A6J6NFC3_9ZZZZ</name>
<evidence type="ECO:0000313" key="8">
    <source>
        <dbReference type="EMBL" id="CAB4683718.1"/>
    </source>
</evidence>
<dbReference type="InterPro" id="IPR028581">
    <property type="entry name" value="DeoC_typeI"/>
</dbReference>
<dbReference type="FunFam" id="3.20.20.70:FF:000044">
    <property type="entry name" value="Deoxyribose-phosphate aldolase"/>
    <property type="match status" value="1"/>
</dbReference>
<dbReference type="Pfam" id="PF01791">
    <property type="entry name" value="DeoC"/>
    <property type="match status" value="1"/>
</dbReference>
<dbReference type="HAMAP" id="MF_00114">
    <property type="entry name" value="DeoC_type1"/>
    <property type="match status" value="1"/>
</dbReference>
<accession>A0A6J6NFC3</accession>
<dbReference type="NCBIfam" id="TIGR00126">
    <property type="entry name" value="deoC"/>
    <property type="match status" value="1"/>
</dbReference>
<dbReference type="InterPro" id="IPR011343">
    <property type="entry name" value="DeoC"/>
</dbReference>
<keyword evidence="3" id="KW-0963">Cytoplasm</keyword>
<dbReference type="EC" id="4.1.2.4" evidence="2"/>
<evidence type="ECO:0000256" key="4">
    <source>
        <dbReference type="ARBA" id="ARBA00023239"/>
    </source>
</evidence>
<dbReference type="CDD" id="cd00959">
    <property type="entry name" value="DeoC"/>
    <property type="match status" value="1"/>
</dbReference>
<dbReference type="Gene3D" id="3.20.20.70">
    <property type="entry name" value="Aldolase class I"/>
    <property type="match status" value="1"/>
</dbReference>
<dbReference type="SMART" id="SM01133">
    <property type="entry name" value="DeoC"/>
    <property type="match status" value="1"/>
</dbReference>